<dbReference type="PROSITE" id="PS00211">
    <property type="entry name" value="ABC_TRANSPORTER_1"/>
    <property type="match status" value="1"/>
</dbReference>
<keyword evidence="1" id="KW-0813">Transport</keyword>
<dbReference type="InterPro" id="IPR050107">
    <property type="entry name" value="ABC_carbohydrate_import_ATPase"/>
</dbReference>
<evidence type="ECO:0000313" key="7">
    <source>
        <dbReference type="EMBL" id="MBT0957215.1"/>
    </source>
</evidence>
<evidence type="ECO:0000256" key="1">
    <source>
        <dbReference type="ARBA" id="ARBA00022448"/>
    </source>
</evidence>
<sequence>MTAALFTARGIRRTFGPTVALADAEITLYPGEVHAIMGENGSGKSTLLSILSGALEPDEGQLTYKGQGLSRLTSASARDQGIAVVQQEPQLSPDLTVAENILLGRLPTRLGRIDWPRVYARAGEVLAELDLDLDPLSKVSTLSIGRRQMVEIAKGIADAPNVLLLDEATSSLDEADTNRLFALVDRLKARGTAIAFVSHRMSEVTERADRATVLRDGHYIGTTRIDETDEHSLVAMMVGRDLKSYWHKVPVEPGEDLLTLTGVSRNTLSDLNMRLRSGEIIGLAGLVGSGRSALLRTIAGVRPASTGEVRLNGTPVQITSPGQARRLGIGYVPEDRKAEGLVMGWSLLQNASLSKLGQSGPFAMITRAFDRAAYTHGAEGLGIKTHTPEQAVSELSGGNQQKVVIARELATGPRLLLLDEPTRGVDVGAKEDIYAQISTLVQGGMGLIIASSELQELMGVCDRILVLFQGRIVAEIPAAEATEQSLAYWASGAHEIADTAPQPEQI</sequence>
<dbReference type="EMBL" id="JADQAZ010000001">
    <property type="protein sequence ID" value="MBT0957215.1"/>
    <property type="molecule type" value="Genomic_DNA"/>
</dbReference>
<dbReference type="InterPro" id="IPR003439">
    <property type="entry name" value="ABC_transporter-like_ATP-bd"/>
</dbReference>
<dbReference type="PANTHER" id="PTHR43790:SF9">
    <property type="entry name" value="GALACTOFURANOSE TRANSPORTER ATP-BINDING PROTEIN YTFR"/>
    <property type="match status" value="1"/>
</dbReference>
<dbReference type="GO" id="GO:0016887">
    <property type="term" value="F:ATP hydrolysis activity"/>
    <property type="evidence" value="ECO:0007669"/>
    <property type="project" value="InterPro"/>
</dbReference>
<dbReference type="GO" id="GO:0005524">
    <property type="term" value="F:ATP binding"/>
    <property type="evidence" value="ECO:0007669"/>
    <property type="project" value="UniProtKB-KW"/>
</dbReference>
<evidence type="ECO:0000256" key="5">
    <source>
        <dbReference type="ARBA" id="ARBA00022840"/>
    </source>
</evidence>
<name>A0AAP2CP85_9RHOB</name>
<proteinExistence type="predicted"/>
<evidence type="ECO:0000256" key="3">
    <source>
        <dbReference type="ARBA" id="ARBA00022737"/>
    </source>
</evidence>
<keyword evidence="3" id="KW-0677">Repeat</keyword>
<dbReference type="RefSeq" id="WP_327793391.1">
    <property type="nucleotide sequence ID" value="NZ_JADQAZ010000001.1"/>
</dbReference>
<dbReference type="SMART" id="SM00382">
    <property type="entry name" value="AAA"/>
    <property type="match status" value="2"/>
</dbReference>
<dbReference type="InterPro" id="IPR027417">
    <property type="entry name" value="P-loop_NTPase"/>
</dbReference>
<accession>A0AAP2CP85</accession>
<dbReference type="Gene3D" id="3.40.50.300">
    <property type="entry name" value="P-loop containing nucleotide triphosphate hydrolases"/>
    <property type="match status" value="2"/>
</dbReference>
<keyword evidence="8" id="KW-1185">Reference proteome</keyword>
<comment type="caution">
    <text evidence="7">The sequence shown here is derived from an EMBL/GenBank/DDBJ whole genome shotgun (WGS) entry which is preliminary data.</text>
</comment>
<protein>
    <submittedName>
        <fullName evidence="7">Sugar ABC transporter ATP-binding protein</fullName>
    </submittedName>
</protein>
<evidence type="ECO:0000313" key="8">
    <source>
        <dbReference type="Proteomes" id="UP001315686"/>
    </source>
</evidence>
<gene>
    <name evidence="7" type="ORF">IV417_07455</name>
</gene>
<dbReference type="PANTHER" id="PTHR43790">
    <property type="entry name" value="CARBOHYDRATE TRANSPORT ATP-BINDING PROTEIN MG119-RELATED"/>
    <property type="match status" value="1"/>
</dbReference>
<keyword evidence="2" id="KW-0762">Sugar transport</keyword>
<dbReference type="PROSITE" id="PS50893">
    <property type="entry name" value="ABC_TRANSPORTER_2"/>
    <property type="match status" value="2"/>
</dbReference>
<evidence type="ECO:0000259" key="6">
    <source>
        <dbReference type="PROSITE" id="PS50893"/>
    </source>
</evidence>
<dbReference type="SUPFAM" id="SSF52540">
    <property type="entry name" value="P-loop containing nucleoside triphosphate hydrolases"/>
    <property type="match status" value="2"/>
</dbReference>
<dbReference type="Proteomes" id="UP001315686">
    <property type="component" value="Unassembled WGS sequence"/>
</dbReference>
<keyword evidence="5 7" id="KW-0067">ATP-binding</keyword>
<dbReference type="Pfam" id="PF00005">
    <property type="entry name" value="ABC_tran"/>
    <property type="match status" value="2"/>
</dbReference>
<dbReference type="InterPro" id="IPR017871">
    <property type="entry name" value="ABC_transporter-like_CS"/>
</dbReference>
<dbReference type="CDD" id="cd03215">
    <property type="entry name" value="ABC_Carb_Monos_II"/>
    <property type="match status" value="1"/>
</dbReference>
<evidence type="ECO:0000256" key="2">
    <source>
        <dbReference type="ARBA" id="ARBA00022597"/>
    </source>
</evidence>
<dbReference type="AlphaFoldDB" id="A0AAP2CP85"/>
<feature type="domain" description="ABC transporter" evidence="6">
    <location>
        <begin position="6"/>
        <end position="241"/>
    </location>
</feature>
<dbReference type="InterPro" id="IPR003593">
    <property type="entry name" value="AAA+_ATPase"/>
</dbReference>
<reference evidence="7 8" key="1">
    <citation type="journal article" date="2021" name="Arch. Microbiol.">
        <title>Harenicola maris gen. nov., sp. nov. isolated from the Sea of Japan shallow sediments.</title>
        <authorList>
            <person name="Romanenko L.A."/>
            <person name="Kurilenko V.V."/>
            <person name="Chernysheva N.Y."/>
            <person name="Tekutyeva L.A."/>
            <person name="Velansky P.V."/>
            <person name="Svetashev V.I."/>
            <person name="Isaeva M.P."/>
        </authorList>
    </citation>
    <scope>NUCLEOTIDE SEQUENCE [LARGE SCALE GENOMIC DNA]</scope>
    <source>
        <strain evidence="7 8">KMM 3653</strain>
    </source>
</reference>
<evidence type="ECO:0000256" key="4">
    <source>
        <dbReference type="ARBA" id="ARBA00022741"/>
    </source>
</evidence>
<feature type="domain" description="ABC transporter" evidence="6">
    <location>
        <begin position="252"/>
        <end position="494"/>
    </location>
</feature>
<dbReference type="CDD" id="cd03216">
    <property type="entry name" value="ABC_Carb_Monos_I"/>
    <property type="match status" value="1"/>
</dbReference>
<organism evidence="7 8">
    <name type="scientific">Harenicola maris</name>
    <dbReference type="NCBI Taxonomy" id="2841044"/>
    <lineage>
        <taxon>Bacteria</taxon>
        <taxon>Pseudomonadati</taxon>
        <taxon>Pseudomonadota</taxon>
        <taxon>Alphaproteobacteria</taxon>
        <taxon>Rhodobacterales</taxon>
        <taxon>Paracoccaceae</taxon>
        <taxon>Harenicola</taxon>
    </lineage>
</organism>
<keyword evidence="4" id="KW-0547">Nucleotide-binding</keyword>